<evidence type="ECO:0000313" key="3">
    <source>
        <dbReference type="Proteomes" id="UP001147700"/>
    </source>
</evidence>
<name>A0ABT4RN46_9ACTN</name>
<keyword evidence="3" id="KW-1185">Reference proteome</keyword>
<dbReference type="EMBL" id="JAPCID010000032">
    <property type="protein sequence ID" value="MDA0139984.1"/>
    <property type="molecule type" value="Genomic_DNA"/>
</dbReference>
<feature type="domain" description="PLL-like beta propeller" evidence="1">
    <location>
        <begin position="23"/>
        <end position="280"/>
    </location>
</feature>
<proteinExistence type="predicted"/>
<reference evidence="2" key="1">
    <citation type="submission" date="2022-10" db="EMBL/GenBank/DDBJ databases">
        <title>The WGS of Solirubrobacter sp. CPCC 204708.</title>
        <authorList>
            <person name="Jiang Z."/>
        </authorList>
    </citation>
    <scope>NUCLEOTIDE SEQUENCE</scope>
    <source>
        <strain evidence="2">CPCC 204708</strain>
    </source>
</reference>
<organism evidence="2 3">
    <name type="scientific">Solirubrobacter deserti</name>
    <dbReference type="NCBI Taxonomy" id="2282478"/>
    <lineage>
        <taxon>Bacteria</taxon>
        <taxon>Bacillati</taxon>
        <taxon>Actinomycetota</taxon>
        <taxon>Thermoleophilia</taxon>
        <taxon>Solirubrobacterales</taxon>
        <taxon>Solirubrobacteraceae</taxon>
        <taxon>Solirubrobacter</taxon>
    </lineage>
</organism>
<dbReference type="SUPFAM" id="SSF89372">
    <property type="entry name" value="Fucose-specific lectin"/>
    <property type="match status" value="1"/>
</dbReference>
<gene>
    <name evidence="2" type="ORF">OJ962_20945</name>
</gene>
<evidence type="ECO:0000313" key="2">
    <source>
        <dbReference type="EMBL" id="MDA0139984.1"/>
    </source>
</evidence>
<dbReference type="Proteomes" id="UP001147700">
    <property type="component" value="Unassembled WGS sequence"/>
</dbReference>
<comment type="caution">
    <text evidence="2">The sequence shown here is derived from an EMBL/GenBank/DDBJ whole genome shotgun (WGS) entry which is preliminary data.</text>
</comment>
<evidence type="ECO:0000259" key="1">
    <source>
        <dbReference type="Pfam" id="PF26607"/>
    </source>
</evidence>
<accession>A0ABT4RN46</accession>
<dbReference type="Gene3D" id="2.120.10.70">
    <property type="entry name" value="Fucose-specific lectin"/>
    <property type="match status" value="2"/>
</dbReference>
<protein>
    <recommendedName>
        <fullName evidence="1">PLL-like beta propeller domain-containing protein</fullName>
    </recommendedName>
</protein>
<dbReference type="Pfam" id="PF26607">
    <property type="entry name" value="DUF8189"/>
    <property type="match status" value="1"/>
</dbReference>
<dbReference type="InterPro" id="IPR058502">
    <property type="entry name" value="PLL-like_beta-prop"/>
</dbReference>
<dbReference type="RefSeq" id="WP_270006575.1">
    <property type="nucleotide sequence ID" value="NZ_JAPCID010000032.1"/>
</dbReference>
<sequence length="395" mass="42489">MALAVPARADVYDDNPATASRGPGDAWIFARGADGTILERHLSNGAWTDWSSIGGQPSSGPAAVAAGGNIHVFVRGAEGALWEKVFSAGAWSNWVSLGGYLTSAPGATVRRGVESIDVAVRAGDNSIVMRSRNPGGPWQDWEYRGGHATSAPALDSWSPDQLNVWTRAPQGSLGVITWDDGAWTSWQDLGGAFHGAPAAVSRMPNVQNVYVRATDSTLAVRSWSLTGHWTPWVQFDPRPVTSSPAAAADGPHHEWVVARGGTGLLYREWRGSWSAWTDMGPVAVPAPPPPPPASPPAPSGDVNLQTGLGCTPVGGQVRVRIAVRQTKQRVVRIVFFTKGKGREVRTDRKAPFDVRLKVNRPAGKSGRIYARIYYRTSAKGKLRRKTVTDRYTVCR</sequence>